<feature type="domain" description="Tim44-like" evidence="4">
    <location>
        <begin position="103"/>
        <end position="243"/>
    </location>
</feature>
<keyword evidence="2" id="KW-0472">Membrane</keyword>
<keyword evidence="2" id="KW-1133">Transmembrane helix</keyword>
<evidence type="ECO:0000256" key="1">
    <source>
        <dbReference type="SAM" id="MobiDB-lite"/>
    </source>
</evidence>
<dbReference type="SMART" id="SM00978">
    <property type="entry name" value="Tim44"/>
    <property type="match status" value="1"/>
</dbReference>
<protein>
    <recommendedName>
        <fullName evidence="4">Tim44-like domain-containing protein</fullName>
    </recommendedName>
</protein>
<dbReference type="AlphaFoldDB" id="A0A1L8SRX2"/>
<dbReference type="EMBL" id="JXKM01000012">
    <property type="protein sequence ID" value="OJG34847.1"/>
    <property type="molecule type" value="Genomic_DNA"/>
</dbReference>
<feature type="chain" id="PRO_5009880265" description="Tim44-like domain-containing protein" evidence="3">
    <location>
        <begin position="25"/>
        <end position="247"/>
    </location>
</feature>
<comment type="caution">
    <text evidence="5">The sequence shown here is derived from an EMBL/GenBank/DDBJ whole genome shotgun (WGS) entry which is preliminary data.</text>
</comment>
<keyword evidence="2" id="KW-0812">Transmembrane</keyword>
<evidence type="ECO:0000313" key="5">
    <source>
        <dbReference type="EMBL" id="OJG34847.1"/>
    </source>
</evidence>
<gene>
    <name evidence="5" type="ORF">RV00_GL000729</name>
</gene>
<evidence type="ECO:0000256" key="2">
    <source>
        <dbReference type="SAM" id="Phobius"/>
    </source>
</evidence>
<feature type="transmembrane region" description="Helical" evidence="2">
    <location>
        <begin position="71"/>
        <end position="89"/>
    </location>
</feature>
<feature type="signal peptide" evidence="3">
    <location>
        <begin position="1"/>
        <end position="24"/>
    </location>
</feature>
<name>A0A1L8SRX2_9ENTE</name>
<dbReference type="OrthoDB" id="2185724at2"/>
<dbReference type="InterPro" id="IPR007379">
    <property type="entry name" value="Tim44-like_dom"/>
</dbReference>
<keyword evidence="3" id="KW-0732">Signal</keyword>
<keyword evidence="6" id="KW-1185">Reference proteome</keyword>
<dbReference type="InterPro" id="IPR032710">
    <property type="entry name" value="NTF2-like_dom_sf"/>
</dbReference>
<proteinExistence type="predicted"/>
<reference evidence="5 6" key="1">
    <citation type="submission" date="2014-12" db="EMBL/GenBank/DDBJ databases">
        <title>Draft genome sequences of 29 type strains of Enterococci.</title>
        <authorList>
            <person name="Zhong Z."/>
            <person name="Sun Z."/>
            <person name="Liu W."/>
            <person name="Zhang W."/>
            <person name="Zhang H."/>
        </authorList>
    </citation>
    <scope>NUCLEOTIDE SEQUENCE [LARGE SCALE GENOMIC DNA]</scope>
    <source>
        <strain evidence="5 6">DSM 22802</strain>
    </source>
</reference>
<dbReference type="Gene3D" id="3.10.450.240">
    <property type="match status" value="1"/>
</dbReference>
<organism evidence="5 6">
    <name type="scientific">Enterococcus devriesei</name>
    <dbReference type="NCBI Taxonomy" id="319970"/>
    <lineage>
        <taxon>Bacteria</taxon>
        <taxon>Bacillati</taxon>
        <taxon>Bacillota</taxon>
        <taxon>Bacilli</taxon>
        <taxon>Lactobacillales</taxon>
        <taxon>Enterococcaceae</taxon>
        <taxon>Enterococcus</taxon>
    </lineage>
</organism>
<evidence type="ECO:0000256" key="3">
    <source>
        <dbReference type="SAM" id="SignalP"/>
    </source>
</evidence>
<dbReference type="RefSeq" id="WP_071863083.1">
    <property type="nucleotide sequence ID" value="NZ_JBHLVS010000031.1"/>
</dbReference>
<dbReference type="SUPFAM" id="SSF54427">
    <property type="entry name" value="NTF2-like"/>
    <property type="match status" value="1"/>
</dbReference>
<evidence type="ECO:0000313" key="6">
    <source>
        <dbReference type="Proteomes" id="UP000183700"/>
    </source>
</evidence>
<evidence type="ECO:0000259" key="4">
    <source>
        <dbReference type="SMART" id="SM00978"/>
    </source>
</evidence>
<feature type="region of interest" description="Disordered" evidence="1">
    <location>
        <begin position="25"/>
        <end position="49"/>
    </location>
</feature>
<sequence length="247" mass="27551">MKIIVIFILAFFLFLTVSPSVSQATAGGHSGGRSVHSSSRSGGGLRSYSGSRGGTLGTYTPHYYGGTRSPLGSLVSGLFFVGVAGFSILRKKIRVHQSNVAARQDFLAAIPGNNQKKQHLLQEVEMAFLTIQNAWNQSSLEAAKKFYTEKLYQTHLAILNEQREKGFANRTEKTQLQELSNYRLINPNSFSVQIYFTCLDYEEELATGRILAGSTSQKQAFLQTWYFDYDDSDQCWKADYIQPISLS</sequence>
<dbReference type="STRING" id="319970.RV00_GL000729"/>
<accession>A0A1L8SRX2</accession>
<dbReference type="Pfam" id="PF04280">
    <property type="entry name" value="Tim44"/>
    <property type="match status" value="1"/>
</dbReference>
<dbReference type="Proteomes" id="UP000183700">
    <property type="component" value="Unassembled WGS sequence"/>
</dbReference>